<evidence type="ECO:0000256" key="1">
    <source>
        <dbReference type="SAM" id="MobiDB-lite"/>
    </source>
</evidence>
<keyword evidence="3" id="KW-1185">Reference proteome</keyword>
<dbReference type="Proteomes" id="UP000004105">
    <property type="component" value="Unassembled WGS sequence"/>
</dbReference>
<sequence>MRIHVLESARFFAAKSAANLIADTPDNPQPQKARPWSHPSILFS</sequence>
<evidence type="ECO:0000313" key="2">
    <source>
        <dbReference type="EMBL" id="EGF10473.1"/>
    </source>
</evidence>
<comment type="caution">
    <text evidence="2">The sequence shown here is derived from an EMBL/GenBank/DDBJ whole genome shotgun (WGS) entry which is preliminary data.</text>
</comment>
<dbReference type="HOGENOM" id="CLU_3219012_0_0_4"/>
<protein>
    <submittedName>
        <fullName evidence="2">Uncharacterized protein</fullName>
    </submittedName>
</protein>
<reference evidence="2 3" key="1">
    <citation type="submission" date="2011-02" db="EMBL/GenBank/DDBJ databases">
        <authorList>
            <person name="Muzny D."/>
            <person name="Qin X."/>
            <person name="Deng J."/>
            <person name="Jiang H."/>
            <person name="Liu Y."/>
            <person name="Qu J."/>
            <person name="Song X.-Z."/>
            <person name="Zhang L."/>
            <person name="Thornton R."/>
            <person name="Coyle M."/>
            <person name="Francisco L."/>
            <person name="Jackson L."/>
            <person name="Javaid M."/>
            <person name="Korchina V."/>
            <person name="Kovar C."/>
            <person name="Mata R."/>
            <person name="Mathew T."/>
            <person name="Ngo R."/>
            <person name="Nguyen L."/>
            <person name="Nguyen N."/>
            <person name="Okwuonu G."/>
            <person name="Ongeri F."/>
            <person name="Pham C."/>
            <person name="Simmons D."/>
            <person name="Wilczek-Boney K."/>
            <person name="Hale W."/>
            <person name="Jakkamsetti A."/>
            <person name="Pham P."/>
            <person name="Ruth R."/>
            <person name="San Lucas F."/>
            <person name="Warren J."/>
            <person name="Zhang J."/>
            <person name="Zhao Z."/>
            <person name="Zhou C."/>
            <person name="Zhu D."/>
            <person name="Lee S."/>
            <person name="Bess C."/>
            <person name="Blankenburg K."/>
            <person name="Forbes L."/>
            <person name="Fu Q."/>
            <person name="Gubbala S."/>
            <person name="Hirani K."/>
            <person name="Jayaseelan J.C."/>
            <person name="Lara F."/>
            <person name="Munidasa M."/>
            <person name="Palculict T."/>
            <person name="Patil S."/>
            <person name="Pu L.-L."/>
            <person name="Saada N."/>
            <person name="Tang L."/>
            <person name="Weissenberger G."/>
            <person name="Zhu Y."/>
            <person name="Hemphill L."/>
            <person name="Shang Y."/>
            <person name="Youmans B."/>
            <person name="Ayvaz T."/>
            <person name="Ross M."/>
            <person name="Santibanez J."/>
            <person name="Aqrawi P."/>
            <person name="Gross S."/>
            <person name="Joshi V."/>
            <person name="Fowler G."/>
            <person name="Nazareth L."/>
            <person name="Reid J."/>
            <person name="Worley K."/>
            <person name="Petrosino J."/>
            <person name="Highlander S."/>
            <person name="Gibbs R."/>
        </authorList>
    </citation>
    <scope>NUCLEOTIDE SEQUENCE [LARGE SCALE GENOMIC DNA]</scope>
    <source>
        <strain evidence="2 3">ATCC BAA-1200</strain>
    </source>
</reference>
<evidence type="ECO:0000313" key="3">
    <source>
        <dbReference type="Proteomes" id="UP000004105"/>
    </source>
</evidence>
<proteinExistence type="predicted"/>
<dbReference type="EMBL" id="AFAY01000036">
    <property type="protein sequence ID" value="EGF10473.1"/>
    <property type="molecule type" value="Genomic_DNA"/>
</dbReference>
<feature type="region of interest" description="Disordered" evidence="1">
    <location>
        <begin position="22"/>
        <end position="44"/>
    </location>
</feature>
<name>F2BDM3_9NEIS</name>
<accession>F2BDM3</accession>
<dbReference type="AlphaFoldDB" id="F2BDM3"/>
<organism evidence="2 3">
    <name type="scientific">Neisseria bacilliformis ATCC BAA-1200</name>
    <dbReference type="NCBI Taxonomy" id="888742"/>
    <lineage>
        <taxon>Bacteria</taxon>
        <taxon>Pseudomonadati</taxon>
        <taxon>Pseudomonadota</taxon>
        <taxon>Betaproteobacteria</taxon>
        <taxon>Neisseriales</taxon>
        <taxon>Neisseriaceae</taxon>
        <taxon>Neisseria</taxon>
    </lineage>
</organism>
<gene>
    <name evidence="2" type="ORF">HMPREF9123_1829</name>
</gene>